<evidence type="ECO:0000256" key="2">
    <source>
        <dbReference type="ARBA" id="ARBA00002803"/>
    </source>
</evidence>
<accession>A0A161SRH6</accession>
<dbReference type="GO" id="GO:0009231">
    <property type="term" value="P:riboflavin biosynthetic process"/>
    <property type="evidence" value="ECO:0007669"/>
    <property type="project" value="UniProtKB-KW"/>
</dbReference>
<proteinExistence type="predicted"/>
<evidence type="ECO:0000256" key="6">
    <source>
        <dbReference type="ARBA" id="ARBA00013950"/>
    </source>
</evidence>
<evidence type="ECO:0000256" key="11">
    <source>
        <dbReference type="PROSITE-ProRule" id="PRU00524"/>
    </source>
</evidence>
<feature type="repeat" description="Lumazine-binding" evidence="11">
    <location>
        <begin position="97"/>
        <end position="193"/>
    </location>
</feature>
<dbReference type="PIRSF" id="PIRSF000498">
    <property type="entry name" value="Riboflavin_syn_A"/>
    <property type="match status" value="1"/>
</dbReference>
<dbReference type="InterPro" id="IPR017938">
    <property type="entry name" value="Riboflavin_synthase-like_b-brl"/>
</dbReference>
<keyword evidence="8" id="KW-0808">Transferase</keyword>
<dbReference type="Gene3D" id="2.40.30.20">
    <property type="match status" value="2"/>
</dbReference>
<evidence type="ECO:0000256" key="1">
    <source>
        <dbReference type="ARBA" id="ARBA00000968"/>
    </source>
</evidence>
<dbReference type="OrthoDB" id="9788537at2"/>
<evidence type="ECO:0000313" key="14">
    <source>
        <dbReference type="Proteomes" id="UP000076490"/>
    </source>
</evidence>
<dbReference type="InterPro" id="IPR023366">
    <property type="entry name" value="ATP_synth_asu-like_sf"/>
</dbReference>
<dbReference type="EMBL" id="LQNT01000009">
    <property type="protein sequence ID" value="KZE38010.1"/>
    <property type="molecule type" value="Genomic_DNA"/>
</dbReference>
<comment type="catalytic activity">
    <reaction evidence="1">
        <text>2 6,7-dimethyl-8-(1-D-ribityl)lumazine + H(+) = 5-amino-6-(D-ribitylamino)uracil + riboflavin</text>
        <dbReference type="Rhea" id="RHEA:20772"/>
        <dbReference type="ChEBI" id="CHEBI:15378"/>
        <dbReference type="ChEBI" id="CHEBI:15934"/>
        <dbReference type="ChEBI" id="CHEBI:57986"/>
        <dbReference type="ChEBI" id="CHEBI:58201"/>
        <dbReference type="EC" id="2.5.1.9"/>
    </reaction>
</comment>
<dbReference type="RefSeq" id="WP_063179092.1">
    <property type="nucleotide sequence ID" value="NZ_LQNT01000009.1"/>
</dbReference>
<dbReference type="NCBIfam" id="NF009566">
    <property type="entry name" value="PRK13020.1"/>
    <property type="match status" value="1"/>
</dbReference>
<evidence type="ECO:0000256" key="8">
    <source>
        <dbReference type="ARBA" id="ARBA00022679"/>
    </source>
</evidence>
<evidence type="ECO:0000259" key="12">
    <source>
        <dbReference type="PROSITE" id="PS51177"/>
    </source>
</evidence>
<dbReference type="EC" id="2.5.1.9" evidence="5 10"/>
<feature type="domain" description="Lumazine-binding" evidence="12">
    <location>
        <begin position="1"/>
        <end position="96"/>
    </location>
</feature>
<dbReference type="PROSITE" id="PS51177">
    <property type="entry name" value="LUMAZINE_BIND"/>
    <property type="match status" value="2"/>
</dbReference>
<comment type="caution">
    <text evidence="13">The sequence shown here is derived from an EMBL/GenBank/DDBJ whole genome shotgun (WGS) entry which is preliminary data.</text>
</comment>
<evidence type="ECO:0000256" key="10">
    <source>
        <dbReference type="NCBIfam" id="TIGR00187"/>
    </source>
</evidence>
<reference evidence="13 14" key="1">
    <citation type="submission" date="2016-01" db="EMBL/GenBank/DDBJ databases">
        <title>Whole genome sequencing of Bhargavaea cecembensis T14.</title>
        <authorList>
            <person name="Hong K.W."/>
        </authorList>
    </citation>
    <scope>NUCLEOTIDE SEQUENCE [LARGE SCALE GENOMIC DNA]</scope>
    <source>
        <strain evidence="13 14">T14</strain>
    </source>
</reference>
<comment type="subunit">
    <text evidence="4">Homotrimer.</text>
</comment>
<sequence length="214" mass="22638">MFTGIIEEIGTVRSVTPGRDAATLEISASVVLEDVRLGDSIAVNGVCVTVTEFTPDAFKVDLMPETLKATSLASVKNGTPVNLERALRADGRLGGHIVSGHIDCTAKIRSKRSVGNAIYIELSVPSEYSVYLVRKGSVALDGTSLTVFDAGKDSITVSLVPHTRASTILGTKMPGDLVNLECDILAKYAERMLQPSAGRADSLSLNTLKENGFA</sequence>
<dbReference type="InterPro" id="IPR026017">
    <property type="entry name" value="Lumazine-bd_dom"/>
</dbReference>
<dbReference type="CDD" id="cd00402">
    <property type="entry name" value="Riboflavin_synthase_like"/>
    <property type="match status" value="1"/>
</dbReference>
<name>A0A161SRH6_9BACL</name>
<comment type="function">
    <text evidence="2">Catalyzes the dismutation of two molecules of 6,7-dimethyl-8-ribityllumazine, resulting in the formation of riboflavin and 5-amino-6-(D-ribitylamino)uracil.</text>
</comment>
<dbReference type="InterPro" id="IPR001783">
    <property type="entry name" value="Lumazine-bd"/>
</dbReference>
<dbReference type="Pfam" id="PF00677">
    <property type="entry name" value="Lum_binding"/>
    <property type="match status" value="2"/>
</dbReference>
<evidence type="ECO:0000313" key="13">
    <source>
        <dbReference type="EMBL" id="KZE38010.1"/>
    </source>
</evidence>
<evidence type="ECO:0000256" key="7">
    <source>
        <dbReference type="ARBA" id="ARBA00022619"/>
    </source>
</evidence>
<evidence type="ECO:0000256" key="5">
    <source>
        <dbReference type="ARBA" id="ARBA00012827"/>
    </source>
</evidence>
<evidence type="ECO:0000256" key="4">
    <source>
        <dbReference type="ARBA" id="ARBA00011233"/>
    </source>
</evidence>
<dbReference type="PANTHER" id="PTHR21098">
    <property type="entry name" value="RIBOFLAVIN SYNTHASE ALPHA CHAIN"/>
    <property type="match status" value="1"/>
</dbReference>
<comment type="pathway">
    <text evidence="3">Cofactor biosynthesis; riboflavin biosynthesis; riboflavin from 2-hydroxy-3-oxobutyl phosphate and 5-amino-6-(D-ribitylamino)uracil: step 2/2.</text>
</comment>
<dbReference type="FunFam" id="2.40.30.20:FF:000003">
    <property type="entry name" value="Riboflavin synthase, alpha subunit"/>
    <property type="match status" value="1"/>
</dbReference>
<dbReference type="AlphaFoldDB" id="A0A161SRH6"/>
<dbReference type="Proteomes" id="UP000076490">
    <property type="component" value="Unassembled WGS sequence"/>
</dbReference>
<dbReference type="NCBIfam" id="NF006767">
    <property type="entry name" value="PRK09289.1"/>
    <property type="match status" value="1"/>
</dbReference>
<feature type="repeat" description="Lumazine-binding" evidence="11">
    <location>
        <begin position="1"/>
        <end position="96"/>
    </location>
</feature>
<dbReference type="GO" id="GO:0004746">
    <property type="term" value="F:riboflavin synthase activity"/>
    <property type="evidence" value="ECO:0007669"/>
    <property type="project" value="UniProtKB-UniRule"/>
</dbReference>
<keyword evidence="7" id="KW-0686">Riboflavin biosynthesis</keyword>
<gene>
    <name evidence="13" type="ORF">AV656_03510</name>
</gene>
<protein>
    <recommendedName>
        <fullName evidence="6 10">Riboflavin synthase</fullName>
        <ecNumber evidence="5 10">2.5.1.9</ecNumber>
    </recommendedName>
</protein>
<organism evidence="13 14">
    <name type="scientific">Bhargavaea cecembensis</name>
    <dbReference type="NCBI Taxonomy" id="394098"/>
    <lineage>
        <taxon>Bacteria</taxon>
        <taxon>Bacillati</taxon>
        <taxon>Bacillota</taxon>
        <taxon>Bacilli</taxon>
        <taxon>Bacillales</taxon>
        <taxon>Caryophanaceae</taxon>
        <taxon>Bhargavaea</taxon>
    </lineage>
</organism>
<feature type="domain" description="Lumazine-binding" evidence="12">
    <location>
        <begin position="97"/>
        <end position="193"/>
    </location>
</feature>
<dbReference type="FunFam" id="2.40.30.20:FF:000004">
    <property type="entry name" value="Riboflavin synthase, alpha subunit"/>
    <property type="match status" value="1"/>
</dbReference>
<evidence type="ECO:0000256" key="9">
    <source>
        <dbReference type="ARBA" id="ARBA00022737"/>
    </source>
</evidence>
<dbReference type="SUPFAM" id="SSF63380">
    <property type="entry name" value="Riboflavin synthase domain-like"/>
    <property type="match status" value="2"/>
</dbReference>
<evidence type="ECO:0000256" key="3">
    <source>
        <dbReference type="ARBA" id="ARBA00004887"/>
    </source>
</evidence>
<dbReference type="NCBIfam" id="TIGR00187">
    <property type="entry name" value="ribE"/>
    <property type="match status" value="1"/>
</dbReference>
<keyword evidence="9" id="KW-0677">Repeat</keyword>
<dbReference type="PANTHER" id="PTHR21098:SF12">
    <property type="entry name" value="RIBOFLAVIN SYNTHASE"/>
    <property type="match status" value="1"/>
</dbReference>